<keyword evidence="2" id="KW-1185">Reference proteome</keyword>
<comment type="caution">
    <text evidence="1">The sequence shown here is derived from an EMBL/GenBank/DDBJ whole genome shotgun (WGS) entry which is preliminary data.</text>
</comment>
<dbReference type="Proteomes" id="UP000248714">
    <property type="component" value="Unassembled WGS sequence"/>
</dbReference>
<proteinExistence type="predicted"/>
<accession>A0ABX9E3U4</accession>
<dbReference type="EMBL" id="QLTT01000006">
    <property type="protein sequence ID" value="RAS63718.1"/>
    <property type="molecule type" value="Genomic_DNA"/>
</dbReference>
<reference evidence="1 2" key="1">
    <citation type="submission" date="2018-06" db="EMBL/GenBank/DDBJ databases">
        <title>Genomic Encyclopedia of Type Strains, Phase IV (KMG-IV): sequencing the most valuable type-strain genomes for metagenomic binning, comparative biology and taxonomic classification.</title>
        <authorList>
            <person name="Goeker M."/>
        </authorList>
    </citation>
    <scope>NUCLEOTIDE SEQUENCE [LARGE SCALE GENOMIC DNA]</scope>
    <source>
        <strain evidence="1 2">DSM 45479</strain>
    </source>
</reference>
<evidence type="ECO:0000313" key="2">
    <source>
        <dbReference type="Proteomes" id="UP000248714"/>
    </source>
</evidence>
<name>A0ABX9E3U4_9PSEU</name>
<protein>
    <recommendedName>
        <fullName evidence="3">Response regulatory domain-containing protein</fullName>
    </recommendedName>
</protein>
<sequence length="67" mass="6917">MCDRASTCLVTKANDYAKDGVSAVDQVCGFDGNSVLSACGASPDVVTVAVGLPDADGLRLARELRDR</sequence>
<evidence type="ECO:0000313" key="1">
    <source>
        <dbReference type="EMBL" id="RAS63718.1"/>
    </source>
</evidence>
<organism evidence="1 2">
    <name type="scientific">Lentzea atacamensis</name>
    <dbReference type="NCBI Taxonomy" id="531938"/>
    <lineage>
        <taxon>Bacteria</taxon>
        <taxon>Bacillati</taxon>
        <taxon>Actinomycetota</taxon>
        <taxon>Actinomycetes</taxon>
        <taxon>Pseudonocardiales</taxon>
        <taxon>Pseudonocardiaceae</taxon>
        <taxon>Lentzea</taxon>
    </lineage>
</organism>
<evidence type="ECO:0008006" key="3">
    <source>
        <dbReference type="Google" id="ProtNLM"/>
    </source>
</evidence>
<gene>
    <name evidence="1" type="ORF">C8D87_106119</name>
</gene>